<evidence type="ECO:0000259" key="3">
    <source>
        <dbReference type="Pfam" id="PF19036"/>
    </source>
</evidence>
<feature type="domain" description="FUZ/MON1/HPS1 second Longin" evidence="4">
    <location>
        <begin position="186"/>
        <end position="281"/>
    </location>
</feature>
<dbReference type="PANTHER" id="PTHR13027">
    <property type="entry name" value="SAND PROTEIN-RELATED"/>
    <property type="match status" value="1"/>
</dbReference>
<reference evidence="7" key="2">
    <citation type="submission" date="2020-10" db="UniProtKB">
        <authorList>
            <consortium name="WormBaseParasite"/>
        </authorList>
    </citation>
    <scope>IDENTIFICATION</scope>
</reference>
<evidence type="ECO:0000313" key="7">
    <source>
        <dbReference type="WBParaSite" id="Pan_g4797.t1"/>
    </source>
</evidence>
<dbReference type="Proteomes" id="UP000492821">
    <property type="component" value="Unassembled WGS sequence"/>
</dbReference>
<comment type="similarity">
    <text evidence="1 2">Belongs to the MON1/SAND family.</text>
</comment>
<dbReference type="PANTHER" id="PTHR13027:SF7">
    <property type="entry name" value="VACUOLAR FUSION PROTEIN MON1 HOMOLOG"/>
    <property type="match status" value="1"/>
</dbReference>
<evidence type="ECO:0000313" key="6">
    <source>
        <dbReference type="Proteomes" id="UP000492821"/>
    </source>
</evidence>
<dbReference type="InterPro" id="IPR043971">
    <property type="entry name" value="FUZ/MON1/HPS1_longin_2"/>
</dbReference>
<dbReference type="InterPro" id="IPR043970">
    <property type="entry name" value="FUZ/MON1/HPS1_longin_3"/>
</dbReference>
<dbReference type="WBParaSite" id="Pan_g4797.t1">
    <property type="protein sequence ID" value="Pan_g4797.t1"/>
    <property type="gene ID" value="Pan_g4797"/>
</dbReference>
<keyword evidence="6" id="KW-1185">Reference proteome</keyword>
<feature type="domain" description="FUZ/MON1/HPS1 third Longin" evidence="5">
    <location>
        <begin position="315"/>
        <end position="414"/>
    </location>
</feature>
<dbReference type="GO" id="GO:0032510">
    <property type="term" value="P:endosome to lysosome transport via multivesicular body sorting pathway"/>
    <property type="evidence" value="ECO:0007669"/>
    <property type="project" value="TreeGrafter"/>
</dbReference>
<dbReference type="GO" id="GO:0006623">
    <property type="term" value="P:protein targeting to vacuole"/>
    <property type="evidence" value="ECO:0007669"/>
    <property type="project" value="UniProtKB-UniRule"/>
</dbReference>
<dbReference type="Pfam" id="PF19037">
    <property type="entry name" value="Fuz_longin_2"/>
    <property type="match status" value="1"/>
</dbReference>
<dbReference type="AlphaFoldDB" id="A0A7E4W0Z3"/>
<evidence type="ECO:0000256" key="2">
    <source>
        <dbReference type="RuleBase" id="RU367048"/>
    </source>
</evidence>
<sequence length="429" mass="49333">MPPDFDEHDEEDDQQKLLTALDYQILVLSECGKPIYSSCRHEDELASFFAFIQVLVKRYESWGDDLMSIQSHDVYIQIAVRSPLIVCIVSKHPFNLGIQLDTVFNEIFSVVVRKKLKDRYESTAGNFDLRRWLEGIEKRIEACVRGFNEDPVVFSSGYRILPLDAHDREFIVNSMATSINEAGLTNVAFAILVAHRQLVAIVRMKHLDLSASDFNTIVNLIETHNSLRHIETFVPICLPNFNSSQYFHAYISYLWEGAGPCLIMLSSTADGVFKQLSEVRASIESKFPSYKRNMELKSSLTQPTSFSLKQLSNGELWHFMYKNVQLMQVCCSSPELPFINIKELEIVYQGYFKFADMYSRVNGKVKIFFQQLDTYALFSWITDSFELHCVFSPFVTKKVAWATSEKMLRALRRAEKCVFFTLQPGLLNG</sequence>
<dbReference type="PRINTS" id="PR01546">
    <property type="entry name" value="YEAST73DUF"/>
</dbReference>
<feature type="domain" description="FUZ/MON1/HPS1 first Longin" evidence="3">
    <location>
        <begin position="25"/>
        <end position="140"/>
    </location>
</feature>
<name>A0A7E4W0Z3_PANRE</name>
<evidence type="ECO:0000256" key="1">
    <source>
        <dbReference type="ARBA" id="ARBA00008968"/>
    </source>
</evidence>
<dbReference type="Pfam" id="PF19036">
    <property type="entry name" value="Fuz_longin_1"/>
    <property type="match status" value="1"/>
</dbReference>
<protein>
    <recommendedName>
        <fullName evidence="2">Vacuolar fusion protein MON1 homolog</fullName>
    </recommendedName>
</protein>
<dbReference type="Pfam" id="PF19038">
    <property type="entry name" value="Fuz_longin_3"/>
    <property type="match status" value="1"/>
</dbReference>
<evidence type="ECO:0000259" key="5">
    <source>
        <dbReference type="Pfam" id="PF19038"/>
    </source>
</evidence>
<evidence type="ECO:0000259" key="4">
    <source>
        <dbReference type="Pfam" id="PF19037"/>
    </source>
</evidence>
<dbReference type="InterPro" id="IPR043972">
    <property type="entry name" value="FUZ/MON1/HPS1_longin_1"/>
</dbReference>
<proteinExistence type="inferred from homology"/>
<organism evidence="6 7">
    <name type="scientific">Panagrellus redivivus</name>
    <name type="common">Microworm</name>
    <dbReference type="NCBI Taxonomy" id="6233"/>
    <lineage>
        <taxon>Eukaryota</taxon>
        <taxon>Metazoa</taxon>
        <taxon>Ecdysozoa</taxon>
        <taxon>Nematoda</taxon>
        <taxon>Chromadorea</taxon>
        <taxon>Rhabditida</taxon>
        <taxon>Tylenchina</taxon>
        <taxon>Panagrolaimomorpha</taxon>
        <taxon>Panagrolaimoidea</taxon>
        <taxon>Panagrolaimidae</taxon>
        <taxon>Panagrellus</taxon>
    </lineage>
</organism>
<comment type="function">
    <text evidence="2">Plays an important role in membrane trafficking through the secretory apparatus.</text>
</comment>
<reference evidence="6" key="1">
    <citation type="journal article" date="2013" name="Genetics">
        <title>The draft genome and transcriptome of Panagrellus redivivus are shaped by the harsh demands of a free-living lifestyle.</title>
        <authorList>
            <person name="Srinivasan J."/>
            <person name="Dillman A.R."/>
            <person name="Macchietto M.G."/>
            <person name="Heikkinen L."/>
            <person name="Lakso M."/>
            <person name="Fracchia K.M."/>
            <person name="Antoshechkin I."/>
            <person name="Mortazavi A."/>
            <person name="Wong G."/>
            <person name="Sternberg P.W."/>
        </authorList>
    </citation>
    <scope>NUCLEOTIDE SEQUENCE [LARGE SCALE GENOMIC DNA]</scope>
    <source>
        <strain evidence="6">MT8872</strain>
    </source>
</reference>
<accession>A0A7E4W0Z3</accession>
<dbReference type="InterPro" id="IPR004353">
    <property type="entry name" value="Mon1"/>
</dbReference>
<dbReference type="GO" id="GO:0035658">
    <property type="term" value="C:Mon1-Ccz1 complex"/>
    <property type="evidence" value="ECO:0007669"/>
    <property type="project" value="TreeGrafter"/>
</dbReference>